<evidence type="ECO:0000256" key="1">
    <source>
        <dbReference type="SAM" id="Phobius"/>
    </source>
</evidence>
<dbReference type="EMBL" id="CP054160">
    <property type="protein sequence ID" value="QKJ60788.1"/>
    <property type="molecule type" value="Genomic_DNA"/>
</dbReference>
<keyword evidence="1" id="KW-1133">Transmembrane helix</keyword>
<keyword evidence="1" id="KW-0812">Transmembrane</keyword>
<dbReference type="Proteomes" id="UP000503464">
    <property type="component" value="Chromosome"/>
</dbReference>
<proteinExistence type="predicted"/>
<dbReference type="AlphaFoldDB" id="A0AAE7JVC4"/>
<evidence type="ECO:0000313" key="2">
    <source>
        <dbReference type="EMBL" id="QKJ60788.1"/>
    </source>
</evidence>
<gene>
    <name evidence="2" type="ORF">G9399_24015</name>
</gene>
<keyword evidence="1" id="KW-0472">Membrane</keyword>
<dbReference type="RefSeq" id="WP_162304316.1">
    <property type="nucleotide sequence ID" value="NZ_CP054160.3"/>
</dbReference>
<name>A0AAE7JVC4_SERFO</name>
<evidence type="ECO:0000313" key="3">
    <source>
        <dbReference type="Proteomes" id="UP000503464"/>
    </source>
</evidence>
<sequence length="98" mass="9780">MRELSVNEIEAVAGAAWWSPSNIMSFINKVTHSTSKPSEPGSWFVPDGSLSGSSHIGQAIGIGMTVAAGIVAAVALFSAASAGLAGVLGVAAVANKLK</sequence>
<feature type="transmembrane region" description="Helical" evidence="1">
    <location>
        <begin position="60"/>
        <end position="93"/>
    </location>
</feature>
<reference evidence="3" key="1">
    <citation type="submission" date="2020-03" db="EMBL/GenBank/DDBJ databases">
        <title>Genome sequences of seven Enterobacteriaceae strains isolated from Canadian wastewater treatment facilities.</title>
        <authorList>
            <person name="Huang H."/>
            <person name="Chmara J.T."/>
            <person name="Duceppe M.-O."/>
        </authorList>
    </citation>
    <scope>NUCLEOTIDE SEQUENCE [LARGE SCALE GENOMIC DNA]</scope>
    <source>
        <strain evidence="3">Biosolid 3</strain>
    </source>
</reference>
<evidence type="ECO:0008006" key="4">
    <source>
        <dbReference type="Google" id="ProtNLM"/>
    </source>
</evidence>
<protein>
    <recommendedName>
        <fullName evidence="4">Bacteriocin</fullName>
    </recommendedName>
</protein>
<accession>A0AAE7JVC4</accession>
<organism evidence="2 3">
    <name type="scientific">Serratia fonticola</name>
    <dbReference type="NCBI Taxonomy" id="47917"/>
    <lineage>
        <taxon>Bacteria</taxon>
        <taxon>Pseudomonadati</taxon>
        <taxon>Pseudomonadota</taxon>
        <taxon>Gammaproteobacteria</taxon>
        <taxon>Enterobacterales</taxon>
        <taxon>Yersiniaceae</taxon>
        <taxon>Serratia</taxon>
    </lineage>
</organism>